<gene>
    <name evidence="2" type="ORF">FC87_GL000715</name>
</gene>
<keyword evidence="1" id="KW-1133">Transmembrane helix</keyword>
<comment type="caution">
    <text evidence="2">The sequence shown here is derived from an EMBL/GenBank/DDBJ whole genome shotgun (WGS) entry which is preliminary data.</text>
</comment>
<feature type="transmembrane region" description="Helical" evidence="1">
    <location>
        <begin position="55"/>
        <end position="76"/>
    </location>
</feature>
<feature type="transmembrane region" description="Helical" evidence="1">
    <location>
        <begin position="82"/>
        <end position="104"/>
    </location>
</feature>
<keyword evidence="1" id="KW-0472">Membrane</keyword>
<organism evidence="2 3">
    <name type="scientific">Fructilactobacillus florum DSM 22689 = JCM 16035</name>
    <dbReference type="NCBI Taxonomy" id="1423745"/>
    <lineage>
        <taxon>Bacteria</taxon>
        <taxon>Bacillati</taxon>
        <taxon>Bacillota</taxon>
        <taxon>Bacilli</taxon>
        <taxon>Lactobacillales</taxon>
        <taxon>Lactobacillaceae</taxon>
        <taxon>Fructilactobacillus</taxon>
    </lineage>
</organism>
<reference evidence="2 3" key="1">
    <citation type="journal article" date="2015" name="Genome Announc.">
        <title>Expanding the biotechnology potential of lactobacilli through comparative genomics of 213 strains and associated genera.</title>
        <authorList>
            <person name="Sun Z."/>
            <person name="Harris H.M."/>
            <person name="McCann A."/>
            <person name="Guo C."/>
            <person name="Argimon S."/>
            <person name="Zhang W."/>
            <person name="Yang X."/>
            <person name="Jeffery I.B."/>
            <person name="Cooney J.C."/>
            <person name="Kagawa T.F."/>
            <person name="Liu W."/>
            <person name="Song Y."/>
            <person name="Salvetti E."/>
            <person name="Wrobel A."/>
            <person name="Rasinkangas P."/>
            <person name="Parkhill J."/>
            <person name="Rea M.C."/>
            <person name="O'Sullivan O."/>
            <person name="Ritari J."/>
            <person name="Douillard F.P."/>
            <person name="Paul Ross R."/>
            <person name="Yang R."/>
            <person name="Briner A.E."/>
            <person name="Felis G.E."/>
            <person name="de Vos W.M."/>
            <person name="Barrangou R."/>
            <person name="Klaenhammer T.R."/>
            <person name="Caufield P.W."/>
            <person name="Cui Y."/>
            <person name="Zhang H."/>
            <person name="O'Toole P.W."/>
        </authorList>
    </citation>
    <scope>NUCLEOTIDE SEQUENCE [LARGE SCALE GENOMIC DNA]</scope>
    <source>
        <strain evidence="2 3">DSM 22689</strain>
    </source>
</reference>
<keyword evidence="1" id="KW-0812">Transmembrane</keyword>
<protein>
    <submittedName>
        <fullName evidence="2">Uncharacterized protein</fullName>
    </submittedName>
</protein>
<dbReference type="AlphaFoldDB" id="A0A0R2CLE1"/>
<sequence length="125" mass="14873">MKFLFKTFNLRLFEDYRKLVINYPELESSINNITNNNQELEINILKIKAFNILMLIRKILFVIYFCAFFLPITYTINENSTALVVVNGITMAVWMYICIFYICFSYSPRDYLSNHINKIVVSKIE</sequence>
<evidence type="ECO:0000313" key="3">
    <source>
        <dbReference type="Proteomes" id="UP000051586"/>
    </source>
</evidence>
<proteinExistence type="predicted"/>
<dbReference type="STRING" id="1423745.GCA_001311215_01617"/>
<dbReference type="EMBL" id="AYZI01000032">
    <property type="protein sequence ID" value="KRM88982.1"/>
    <property type="molecule type" value="Genomic_DNA"/>
</dbReference>
<dbReference type="PATRIC" id="fig|1423745.4.peg.757"/>
<evidence type="ECO:0000256" key="1">
    <source>
        <dbReference type="SAM" id="Phobius"/>
    </source>
</evidence>
<evidence type="ECO:0000313" key="2">
    <source>
        <dbReference type="EMBL" id="KRM88982.1"/>
    </source>
</evidence>
<accession>A0A0R2CLE1</accession>
<dbReference type="Proteomes" id="UP000051586">
    <property type="component" value="Unassembled WGS sequence"/>
</dbReference>
<name>A0A0R2CLE1_9LACO</name>